<keyword evidence="2" id="KW-0479">Metal-binding</keyword>
<dbReference type="RefSeq" id="WP_378298460.1">
    <property type="nucleotide sequence ID" value="NZ_JBHTJA010000018.1"/>
</dbReference>
<name>A0ABW3EQJ6_9ACTN</name>
<accession>A0ABW3EQJ6</accession>
<dbReference type="PANTHER" id="PTHR42978:SF6">
    <property type="entry name" value="QUORUM-QUENCHING LACTONASE YTNP-RELATED"/>
    <property type="match status" value="1"/>
</dbReference>
<evidence type="ECO:0000256" key="4">
    <source>
        <dbReference type="ARBA" id="ARBA00022833"/>
    </source>
</evidence>
<comment type="caution">
    <text evidence="6">The sequence shown here is derived from an EMBL/GenBank/DDBJ whole genome shotgun (WGS) entry which is preliminary data.</text>
</comment>
<comment type="similarity">
    <text evidence="1">Belongs to the metallo-beta-lactamase superfamily.</text>
</comment>
<dbReference type="SUPFAM" id="SSF56281">
    <property type="entry name" value="Metallo-hydrolase/oxidoreductase"/>
    <property type="match status" value="1"/>
</dbReference>
<dbReference type="InterPro" id="IPR036866">
    <property type="entry name" value="RibonucZ/Hydroxyglut_hydro"/>
</dbReference>
<evidence type="ECO:0000313" key="7">
    <source>
        <dbReference type="Proteomes" id="UP001596972"/>
    </source>
</evidence>
<sequence length="268" mass="28941">MSRWNTEAPIRSAEVGELRVGYVPDGVGWLRSRGWFPDTTDADWARHPDVLTASGALAASMGGLLVEHGDRALLIDAGIGPVRQADDPANPHVGAAAGGALLDNLAALGRTPDQVEAVAYTHLHPDHVGWSDRFARHLVAAPEWDHRDGELDAVADRVETVGDGDEIFPGVRVLATPGHTPGHTAYVLESGGERLIALGDSFHSPVQFEHPGWKVAVDHDHERAAGLRRRLADELRDGRTLAFGIHFADVQFGRVHETAGTLAWRPEH</sequence>
<dbReference type="InterPro" id="IPR001279">
    <property type="entry name" value="Metallo-B-lactamas"/>
</dbReference>
<evidence type="ECO:0000256" key="3">
    <source>
        <dbReference type="ARBA" id="ARBA00022801"/>
    </source>
</evidence>
<protein>
    <submittedName>
        <fullName evidence="6">MBL fold metallo-hydrolase</fullName>
    </submittedName>
</protein>
<dbReference type="InterPro" id="IPR051013">
    <property type="entry name" value="MBL_superfamily_lactonases"/>
</dbReference>
<evidence type="ECO:0000313" key="6">
    <source>
        <dbReference type="EMBL" id="MFD0901243.1"/>
    </source>
</evidence>
<proteinExistence type="inferred from homology"/>
<gene>
    <name evidence="6" type="ORF">ACFQ11_12640</name>
</gene>
<dbReference type="Proteomes" id="UP001596972">
    <property type="component" value="Unassembled WGS sequence"/>
</dbReference>
<organism evidence="6 7">
    <name type="scientific">Actinomadura sediminis</name>
    <dbReference type="NCBI Taxonomy" id="1038904"/>
    <lineage>
        <taxon>Bacteria</taxon>
        <taxon>Bacillati</taxon>
        <taxon>Actinomycetota</taxon>
        <taxon>Actinomycetes</taxon>
        <taxon>Streptosporangiales</taxon>
        <taxon>Thermomonosporaceae</taxon>
        <taxon>Actinomadura</taxon>
    </lineage>
</organism>
<dbReference type="SMART" id="SM00849">
    <property type="entry name" value="Lactamase_B"/>
    <property type="match status" value="1"/>
</dbReference>
<keyword evidence="4" id="KW-0862">Zinc</keyword>
<reference evidence="7" key="1">
    <citation type="journal article" date="2019" name="Int. J. Syst. Evol. Microbiol.">
        <title>The Global Catalogue of Microorganisms (GCM) 10K type strain sequencing project: providing services to taxonomists for standard genome sequencing and annotation.</title>
        <authorList>
            <consortium name="The Broad Institute Genomics Platform"/>
            <consortium name="The Broad Institute Genome Sequencing Center for Infectious Disease"/>
            <person name="Wu L."/>
            <person name="Ma J."/>
        </authorList>
    </citation>
    <scope>NUCLEOTIDE SEQUENCE [LARGE SCALE GENOMIC DNA]</scope>
    <source>
        <strain evidence="7">JCM 31202</strain>
    </source>
</reference>
<dbReference type="PANTHER" id="PTHR42978">
    <property type="entry name" value="QUORUM-QUENCHING LACTONASE YTNP-RELATED-RELATED"/>
    <property type="match status" value="1"/>
</dbReference>
<evidence type="ECO:0000256" key="2">
    <source>
        <dbReference type="ARBA" id="ARBA00022723"/>
    </source>
</evidence>
<keyword evidence="7" id="KW-1185">Reference proteome</keyword>
<dbReference type="Gene3D" id="3.60.15.10">
    <property type="entry name" value="Ribonuclease Z/Hydroxyacylglutathione hydrolase-like"/>
    <property type="match status" value="1"/>
</dbReference>
<keyword evidence="3" id="KW-0378">Hydrolase</keyword>
<evidence type="ECO:0000256" key="1">
    <source>
        <dbReference type="ARBA" id="ARBA00007749"/>
    </source>
</evidence>
<dbReference type="EMBL" id="JBHTJA010000018">
    <property type="protein sequence ID" value="MFD0901243.1"/>
    <property type="molecule type" value="Genomic_DNA"/>
</dbReference>
<feature type="domain" description="Metallo-beta-lactamase" evidence="5">
    <location>
        <begin position="60"/>
        <end position="245"/>
    </location>
</feature>
<dbReference type="Pfam" id="PF00753">
    <property type="entry name" value="Lactamase_B"/>
    <property type="match status" value="1"/>
</dbReference>
<evidence type="ECO:0000259" key="5">
    <source>
        <dbReference type="SMART" id="SM00849"/>
    </source>
</evidence>